<accession>A0A0A7GEP0</accession>
<feature type="domain" description="Nmd3 N-terminal" evidence="1">
    <location>
        <begin position="3"/>
        <end position="227"/>
    </location>
</feature>
<dbReference type="InterPro" id="IPR039768">
    <property type="entry name" value="Nmd3"/>
</dbReference>
<dbReference type="RefSeq" id="WP_048090679.1">
    <property type="nucleotide sequence ID" value="NZ_CP009552.1"/>
</dbReference>
<dbReference type="Pfam" id="PF04981">
    <property type="entry name" value="NMD3"/>
    <property type="match status" value="1"/>
</dbReference>
<name>A0A0A7GEP0_GEOAI</name>
<proteinExistence type="predicted"/>
<dbReference type="InterPro" id="IPR007064">
    <property type="entry name" value="Nmd3_N"/>
</dbReference>
<sequence>MKCAVCGKESEHPVCGKCLLERIDAVKIPPVVEITVCPKCDAKRLEKWRDISLEEAVEKTLRKETRIHEEVEVLDFSFQPFGLDETGKYQFTFYGRIRNHEFEHTSFFEVRLKKIACEKCSRQAGGYYEAIIQIRADKRELKDEELEKIGEIIGAGIDKQKSHPKAFITKIEERREGIDIYMGDKKLAQKIARAILKELGGELSESSKIAGRQDGRDIYRFTYSVRLPEYFEGDIVEDEGHTAIVASVQKRKGVDIFTGRTINLKNPKVLVRKEEITESYVVSADNSAIEVLDPETYRNVCVRKPEFEFNAGDSVFVGRCEDRVFVIHKSLIKP</sequence>
<organism evidence="2 3">
    <name type="scientific">Geoglobus acetivorans</name>
    <dbReference type="NCBI Taxonomy" id="565033"/>
    <lineage>
        <taxon>Archaea</taxon>
        <taxon>Methanobacteriati</taxon>
        <taxon>Methanobacteriota</taxon>
        <taxon>Archaeoglobi</taxon>
        <taxon>Archaeoglobales</taxon>
        <taxon>Archaeoglobaceae</taxon>
        <taxon>Geoglobus</taxon>
    </lineage>
</organism>
<evidence type="ECO:0000313" key="2">
    <source>
        <dbReference type="EMBL" id="AIY89426.1"/>
    </source>
</evidence>
<dbReference type="HOGENOM" id="CLU_065087_0_0_2"/>
<dbReference type="STRING" id="565033.GACE_0369"/>
<reference evidence="2 3" key="1">
    <citation type="journal article" date="2015" name="Appl. Environ. Microbiol.">
        <title>The Geoglobus acetivorans genome: Fe(III) reduction, acetate utilization, autotrophic growth, and degradation of aromatic compounds in a hyperthermophilic archaeon.</title>
        <authorList>
            <person name="Mardanov A.V."/>
            <person name="Slododkina G.B."/>
            <person name="Slobodkin A.I."/>
            <person name="Beletsky A.V."/>
            <person name="Gavrilov S.N."/>
            <person name="Kublanov I.V."/>
            <person name="Bonch-Osmolovskaya E.A."/>
            <person name="Skryabin K.G."/>
            <person name="Ravin N.V."/>
        </authorList>
    </citation>
    <scope>NUCLEOTIDE SEQUENCE [LARGE SCALE GENOMIC DNA]</scope>
    <source>
        <strain evidence="2 3">SBH6</strain>
    </source>
</reference>
<dbReference type="GeneID" id="24796973"/>
<protein>
    <recommendedName>
        <fullName evidence="1">Nmd3 N-terminal domain-containing protein</fullName>
    </recommendedName>
</protein>
<gene>
    <name evidence="2" type="ORF">GACE_0369</name>
</gene>
<dbReference type="PANTHER" id="PTHR12746">
    <property type="entry name" value="NONSENSE-MEDIATED MRNA DECAY PROTEIN 3"/>
    <property type="match status" value="1"/>
</dbReference>
<dbReference type="EMBL" id="CP009552">
    <property type="protein sequence ID" value="AIY89426.1"/>
    <property type="molecule type" value="Genomic_DNA"/>
</dbReference>
<dbReference type="KEGG" id="gac:GACE_0369"/>
<dbReference type="Proteomes" id="UP000030624">
    <property type="component" value="Chromosome"/>
</dbReference>
<evidence type="ECO:0000313" key="3">
    <source>
        <dbReference type="Proteomes" id="UP000030624"/>
    </source>
</evidence>
<dbReference type="GO" id="GO:0043023">
    <property type="term" value="F:ribosomal large subunit binding"/>
    <property type="evidence" value="ECO:0007669"/>
    <property type="project" value="InterPro"/>
</dbReference>
<evidence type="ECO:0000259" key="1">
    <source>
        <dbReference type="Pfam" id="PF04981"/>
    </source>
</evidence>
<dbReference type="PANTHER" id="PTHR12746:SF2">
    <property type="entry name" value="60S RIBOSOMAL EXPORT PROTEIN NMD3"/>
    <property type="match status" value="1"/>
</dbReference>
<dbReference type="eggNOG" id="arCOG04149">
    <property type="taxonomic scope" value="Archaea"/>
</dbReference>
<dbReference type="GO" id="GO:0005737">
    <property type="term" value="C:cytoplasm"/>
    <property type="evidence" value="ECO:0007669"/>
    <property type="project" value="TreeGrafter"/>
</dbReference>
<dbReference type="AlphaFoldDB" id="A0A0A7GEP0"/>